<evidence type="ECO:0000313" key="4">
    <source>
        <dbReference type="EMBL" id="KAG5915299.1"/>
    </source>
</evidence>
<dbReference type="EMBL" id="SRPY01001001">
    <property type="protein sequence ID" value="KAG5915299.1"/>
    <property type="molecule type" value="Genomic_DNA"/>
</dbReference>
<evidence type="ECO:0000256" key="2">
    <source>
        <dbReference type="SAM" id="Phobius"/>
    </source>
</evidence>
<keyword evidence="2" id="KW-1133">Transmembrane helix</keyword>
<evidence type="ECO:0000256" key="3">
    <source>
        <dbReference type="SAM" id="SignalP"/>
    </source>
</evidence>
<accession>A0A8K0NFT2</accession>
<keyword evidence="2" id="KW-0812">Transmembrane</keyword>
<dbReference type="Proteomes" id="UP000811619">
    <property type="component" value="Unassembled WGS sequence"/>
</dbReference>
<feature type="region of interest" description="Disordered" evidence="1">
    <location>
        <begin position="315"/>
        <end position="376"/>
    </location>
</feature>
<dbReference type="AlphaFoldDB" id="A0A8K0NFT2"/>
<comment type="caution">
    <text evidence="4">The sequence shown here is derived from an EMBL/GenBank/DDBJ whole genome shotgun (WGS) entry which is preliminary data.</text>
</comment>
<keyword evidence="2" id="KW-0472">Membrane</keyword>
<dbReference type="InterPro" id="IPR028000">
    <property type="entry name" value="Pma1"/>
</dbReference>
<feature type="compositionally biased region" description="Basic and acidic residues" evidence="1">
    <location>
        <begin position="360"/>
        <end position="376"/>
    </location>
</feature>
<feature type="compositionally biased region" description="Basic and acidic residues" evidence="1">
    <location>
        <begin position="322"/>
        <end position="334"/>
    </location>
</feature>
<keyword evidence="5" id="KW-1185">Reference proteome</keyword>
<reference evidence="4" key="1">
    <citation type="journal article" date="2020" name="bioRxiv">
        <title>Whole genome comparisons of ergot fungi reveals the divergence and evolution of species within the genus Claviceps are the result of varying mechanisms driving genome evolution and host range expansion.</title>
        <authorList>
            <person name="Wyka S.A."/>
            <person name="Mondo S.J."/>
            <person name="Liu M."/>
            <person name="Dettman J."/>
            <person name="Nalam V."/>
            <person name="Broders K.D."/>
        </authorList>
    </citation>
    <scope>NUCLEOTIDE SEQUENCE</scope>
    <source>
        <strain evidence="4">CCC 489</strain>
    </source>
</reference>
<proteinExistence type="predicted"/>
<feature type="chain" id="PRO_5035420538" description="Transmembrane protein" evidence="3">
    <location>
        <begin position="20"/>
        <end position="376"/>
    </location>
</feature>
<dbReference type="Pfam" id="PF14610">
    <property type="entry name" value="Psg1"/>
    <property type="match status" value="1"/>
</dbReference>
<organism evidence="4 5">
    <name type="scientific">Claviceps africana</name>
    <dbReference type="NCBI Taxonomy" id="83212"/>
    <lineage>
        <taxon>Eukaryota</taxon>
        <taxon>Fungi</taxon>
        <taxon>Dikarya</taxon>
        <taxon>Ascomycota</taxon>
        <taxon>Pezizomycotina</taxon>
        <taxon>Sordariomycetes</taxon>
        <taxon>Hypocreomycetidae</taxon>
        <taxon>Hypocreales</taxon>
        <taxon>Clavicipitaceae</taxon>
        <taxon>Claviceps</taxon>
    </lineage>
</organism>
<keyword evidence="3" id="KW-0732">Signal</keyword>
<protein>
    <recommendedName>
        <fullName evidence="6">Transmembrane protein</fullName>
    </recommendedName>
</protein>
<sequence>MYAGSILGAALALCGTSMAGPAAHDLKPRDGDNDNDLANAPWVVVNDEGAPATIYTPAMTTIDGTPTPVNAAPHDLTATVYTITNYGHVYVTTQSPPNPMVTNDKTNEGFFSRCYNKNGQYAPFCRPTHNSSIYVDYTYYVTWDPDWFNKTKEASKARFVSLRINYFNETTGEYSDRDIFDQAYPTNYGFLPFKVESRYLKGHRSNNITLQLVGHEIKNTTAPAFKTVELPVVVTTAPLDPSPPTPVPEGQTLVIALPVTFGAIVLLLFGVCLWNRQARRIQLGNVMGRSRRGYTGRRTRDFFNRRNKGIRLDEAPASPTVDYRDMPDHQRSDSDALGSLTGSPVRADFEQQGTTGGHNAFRDEVNRQERERRGGL</sequence>
<name>A0A8K0NFT2_9HYPO</name>
<dbReference type="OrthoDB" id="4084551at2759"/>
<feature type="transmembrane region" description="Helical" evidence="2">
    <location>
        <begin position="253"/>
        <end position="274"/>
    </location>
</feature>
<evidence type="ECO:0000256" key="1">
    <source>
        <dbReference type="SAM" id="MobiDB-lite"/>
    </source>
</evidence>
<feature type="signal peptide" evidence="3">
    <location>
        <begin position="1"/>
        <end position="19"/>
    </location>
</feature>
<gene>
    <name evidence="4" type="ORF">E4U42_000057</name>
</gene>
<evidence type="ECO:0000313" key="5">
    <source>
        <dbReference type="Proteomes" id="UP000811619"/>
    </source>
</evidence>
<evidence type="ECO:0008006" key="6">
    <source>
        <dbReference type="Google" id="ProtNLM"/>
    </source>
</evidence>